<protein>
    <recommendedName>
        <fullName evidence="3">SGNH/GDSL hydrolase family protein</fullName>
    </recommendedName>
</protein>
<dbReference type="RefSeq" id="WP_264602096.1">
    <property type="nucleotide sequence ID" value="NZ_JAOQNS010000007.1"/>
</dbReference>
<accession>A0ABT3HDM7</accession>
<dbReference type="Proteomes" id="UP001209755">
    <property type="component" value="Unassembled WGS sequence"/>
</dbReference>
<evidence type="ECO:0000313" key="1">
    <source>
        <dbReference type="EMBL" id="MCW2308480.1"/>
    </source>
</evidence>
<dbReference type="EMBL" id="JAOQNS010000007">
    <property type="protein sequence ID" value="MCW2308480.1"/>
    <property type="molecule type" value="Genomic_DNA"/>
</dbReference>
<gene>
    <name evidence="1" type="ORF">M2319_002822</name>
</gene>
<keyword evidence="2" id="KW-1185">Reference proteome</keyword>
<reference evidence="2" key="1">
    <citation type="submission" date="2023-07" db="EMBL/GenBank/DDBJ databases">
        <title>Genome sequencing of Purple Non-Sulfur Bacteria from various extreme environments.</title>
        <authorList>
            <person name="Mayer M."/>
        </authorList>
    </citation>
    <scope>NUCLEOTIDE SEQUENCE [LARGE SCALE GENOMIC DNA]</scope>
    <source>
        <strain evidence="2">DSM 17935</strain>
    </source>
</reference>
<organism evidence="1 2">
    <name type="scientific">Rhodobium gokarnense</name>
    <dbReference type="NCBI Taxonomy" id="364296"/>
    <lineage>
        <taxon>Bacteria</taxon>
        <taxon>Pseudomonadati</taxon>
        <taxon>Pseudomonadota</taxon>
        <taxon>Alphaproteobacteria</taxon>
        <taxon>Hyphomicrobiales</taxon>
        <taxon>Rhodobiaceae</taxon>
        <taxon>Rhodobium</taxon>
    </lineage>
</organism>
<sequence length="228" mass="25367">MIKIFGDSHANRIRKLGTIPEGIEVFGSHGQNVLSFRLTEEDRGLHIFADNWEGVPPLDVTLLPSDLNVLSGPFHSSPISRNDTWQRHCHWTLHKAFPKLSPVSDAVMDAVVDDRLAAMFRLIKACKEKDIPIVVIEAPLIRLTEATLRGIEEEVLVDTDRRYRDTVRARLAAAGVPVIATPPETNDGRFMKDKFGAGIATDVHHGNRDYVRLAIESVAAFARAHGYC</sequence>
<evidence type="ECO:0000313" key="2">
    <source>
        <dbReference type="Proteomes" id="UP001209755"/>
    </source>
</evidence>
<proteinExistence type="predicted"/>
<comment type="caution">
    <text evidence="1">The sequence shown here is derived from an EMBL/GenBank/DDBJ whole genome shotgun (WGS) entry which is preliminary data.</text>
</comment>
<evidence type="ECO:0008006" key="3">
    <source>
        <dbReference type="Google" id="ProtNLM"/>
    </source>
</evidence>
<name>A0ABT3HDM7_9HYPH</name>